<evidence type="ECO:0000313" key="3">
    <source>
        <dbReference type="EMBL" id="KAH6645445.1"/>
    </source>
</evidence>
<evidence type="ECO:0000313" key="4">
    <source>
        <dbReference type="Proteomes" id="UP000758603"/>
    </source>
</evidence>
<dbReference type="GeneID" id="70133076"/>
<dbReference type="PANTHER" id="PTHR33365:SF7">
    <property type="entry name" value="TAT PATHWAY SIGNAL SEQUENCE"/>
    <property type="match status" value="1"/>
</dbReference>
<reference evidence="3" key="1">
    <citation type="journal article" date="2021" name="Nat. Commun.">
        <title>Genetic determinants of endophytism in the Arabidopsis root mycobiome.</title>
        <authorList>
            <person name="Mesny F."/>
            <person name="Miyauchi S."/>
            <person name="Thiergart T."/>
            <person name="Pickel B."/>
            <person name="Atanasova L."/>
            <person name="Karlsson M."/>
            <person name="Huettel B."/>
            <person name="Barry K.W."/>
            <person name="Haridas S."/>
            <person name="Chen C."/>
            <person name="Bauer D."/>
            <person name="Andreopoulos W."/>
            <person name="Pangilinan J."/>
            <person name="LaButti K."/>
            <person name="Riley R."/>
            <person name="Lipzen A."/>
            <person name="Clum A."/>
            <person name="Drula E."/>
            <person name="Henrissat B."/>
            <person name="Kohler A."/>
            <person name="Grigoriev I.V."/>
            <person name="Martin F.M."/>
            <person name="Hacquard S."/>
        </authorList>
    </citation>
    <scope>NUCLEOTIDE SEQUENCE</scope>
    <source>
        <strain evidence="3">MPI-SDFR-AT-0073</strain>
    </source>
</reference>
<dbReference type="AlphaFoldDB" id="A0A9P8RLH2"/>
<comment type="caution">
    <text evidence="3">The sequence shown here is derived from an EMBL/GenBank/DDBJ whole genome shotgun (WGS) entry which is preliminary data.</text>
</comment>
<feature type="transmembrane region" description="Helical" evidence="2">
    <location>
        <begin position="45"/>
        <end position="63"/>
    </location>
</feature>
<evidence type="ECO:0000256" key="1">
    <source>
        <dbReference type="ARBA" id="ARBA00035112"/>
    </source>
</evidence>
<comment type="similarity">
    <text evidence="1">Belongs to the ustYa family.</text>
</comment>
<dbReference type="GO" id="GO:0043386">
    <property type="term" value="P:mycotoxin biosynthetic process"/>
    <property type="evidence" value="ECO:0007669"/>
    <property type="project" value="InterPro"/>
</dbReference>
<keyword evidence="2" id="KW-0812">Transmembrane</keyword>
<dbReference type="EMBL" id="JAGPXC010000011">
    <property type="protein sequence ID" value="KAH6645445.1"/>
    <property type="molecule type" value="Genomic_DNA"/>
</dbReference>
<accession>A0A9P8RLH2</accession>
<dbReference type="OrthoDB" id="3687641at2759"/>
<dbReference type="RefSeq" id="XP_045951959.1">
    <property type="nucleotide sequence ID" value="XM_046104185.1"/>
</dbReference>
<dbReference type="Pfam" id="PF11807">
    <property type="entry name" value="UstYa"/>
    <property type="match status" value="1"/>
</dbReference>
<protein>
    <recommendedName>
        <fullName evidence="5">Cyclochlorotine biosynthesis protein O</fullName>
    </recommendedName>
</protein>
<keyword evidence="2" id="KW-0472">Membrane</keyword>
<evidence type="ECO:0000256" key="2">
    <source>
        <dbReference type="SAM" id="Phobius"/>
    </source>
</evidence>
<dbReference type="PANTHER" id="PTHR33365">
    <property type="entry name" value="YALI0B05434P"/>
    <property type="match status" value="1"/>
</dbReference>
<proteinExistence type="inferred from homology"/>
<keyword evidence="2" id="KW-1133">Transmembrane helix</keyword>
<dbReference type="Proteomes" id="UP000758603">
    <property type="component" value="Unassembled WGS sequence"/>
</dbReference>
<sequence length="271" mass="31433">MEKYSEDSLDHLLKRNCEYSDDGAGLDISHSQPRQPWRAWLRKNVLSIFISTMLLYIAAVLTVQLNFKSSHQKPEDFLLVRDEYHPLPGLDIKFEKRIEWTEHREHPWNLEPSDELDAAWDDLLYALNIRISPQEMGAMNETTHNRVRVTGGGYAGAMGIWHELHCLNNFRKLIHWDYYGPKYGGTENPEAFGKEHSDHCLDMVRQSLMCRPDTSIYPFHWGADGIPSNHVKAQNPTTCVKWDSLDGWASDRALRPGEYSYLRDHKPERAA</sequence>
<organism evidence="3 4">
    <name type="scientific">Truncatella angustata</name>
    <dbReference type="NCBI Taxonomy" id="152316"/>
    <lineage>
        <taxon>Eukaryota</taxon>
        <taxon>Fungi</taxon>
        <taxon>Dikarya</taxon>
        <taxon>Ascomycota</taxon>
        <taxon>Pezizomycotina</taxon>
        <taxon>Sordariomycetes</taxon>
        <taxon>Xylariomycetidae</taxon>
        <taxon>Amphisphaeriales</taxon>
        <taxon>Sporocadaceae</taxon>
        <taxon>Truncatella</taxon>
    </lineage>
</organism>
<dbReference type="InterPro" id="IPR021765">
    <property type="entry name" value="UstYa-like"/>
</dbReference>
<name>A0A9P8RLH2_9PEZI</name>
<gene>
    <name evidence="3" type="ORF">BKA67DRAFT_585069</name>
</gene>
<evidence type="ECO:0008006" key="5">
    <source>
        <dbReference type="Google" id="ProtNLM"/>
    </source>
</evidence>
<keyword evidence="4" id="KW-1185">Reference proteome</keyword>